<protein>
    <submittedName>
        <fullName evidence="2">Glycosyltransferase involved in cell wall biosynthesis</fullName>
    </submittedName>
</protein>
<dbReference type="InterPro" id="IPR028098">
    <property type="entry name" value="Glyco_trans_4-like_N"/>
</dbReference>
<dbReference type="PANTHER" id="PTHR12526">
    <property type="entry name" value="GLYCOSYLTRANSFERASE"/>
    <property type="match status" value="1"/>
</dbReference>
<sequence>MPGVPPQRKSILYFANEDSAFLLSRLPMARFARDAGFDVHVATRNTGSASKIAAEGFVVHDVPIRRGSQSLRSVWSTLATILALRRIAAKLSPSIVHSSSLQCSVIGSLAMLGRNIRKVNGITGLGYVFTSADLRARILKGVLRLVLPALFNRANCVVLVENKDDKKELVTLGILDRQLIHIPGSGVDDAKFRPMPEPPGPITFAFVGRLLADKGIRALIAAHQSLWAKGHRFNLLIAGRPDPLNPASVSNQELQEWSNLPGISWLGHVDDVASVWRRSHFAVLPSRREGLPVSLLEAAACGRSMVATDAPGCRDIAVQDQTGFLVPIDDVSSLADAILRLAGSSELRAKFGQAARELVERTYSARVVGHYTVQLYRRFS</sequence>
<organism evidence="2 3">
    <name type="scientific">Bradyrhizobium sacchari</name>
    <dbReference type="NCBI Taxonomy" id="1399419"/>
    <lineage>
        <taxon>Bacteria</taxon>
        <taxon>Pseudomonadati</taxon>
        <taxon>Pseudomonadota</taxon>
        <taxon>Alphaproteobacteria</taxon>
        <taxon>Hyphomicrobiales</taxon>
        <taxon>Nitrobacteraceae</taxon>
        <taxon>Bradyrhizobium</taxon>
    </lineage>
</organism>
<gene>
    <name evidence="2" type="ORF">FBZ95_106180</name>
</gene>
<comment type="caution">
    <text evidence="2">The sequence shown here is derived from an EMBL/GenBank/DDBJ whole genome shotgun (WGS) entry which is preliminary data.</text>
</comment>
<dbReference type="Pfam" id="PF13477">
    <property type="entry name" value="Glyco_trans_4_2"/>
    <property type="match status" value="1"/>
</dbReference>
<dbReference type="Pfam" id="PF13692">
    <property type="entry name" value="Glyco_trans_1_4"/>
    <property type="match status" value="1"/>
</dbReference>
<dbReference type="GO" id="GO:0016757">
    <property type="term" value="F:glycosyltransferase activity"/>
    <property type="evidence" value="ECO:0007669"/>
    <property type="project" value="UniProtKB-ARBA"/>
</dbReference>
<name>A0A560ILX1_9BRAD</name>
<evidence type="ECO:0000313" key="3">
    <source>
        <dbReference type="Proteomes" id="UP000315914"/>
    </source>
</evidence>
<dbReference type="Proteomes" id="UP000315914">
    <property type="component" value="Unassembled WGS sequence"/>
</dbReference>
<evidence type="ECO:0000259" key="1">
    <source>
        <dbReference type="Pfam" id="PF13477"/>
    </source>
</evidence>
<dbReference type="CDD" id="cd03808">
    <property type="entry name" value="GT4_CapM-like"/>
    <property type="match status" value="1"/>
</dbReference>
<reference evidence="2 3" key="1">
    <citation type="submission" date="2019-06" db="EMBL/GenBank/DDBJ databases">
        <title>Genomic Encyclopedia of Type Strains, Phase IV (KMG-V): Genome sequencing to study the core and pangenomes of soil and plant-associated prokaryotes.</title>
        <authorList>
            <person name="Whitman W."/>
        </authorList>
    </citation>
    <scope>NUCLEOTIDE SEQUENCE [LARGE SCALE GENOMIC DNA]</scope>
    <source>
        <strain evidence="2 3">BR 10556</strain>
    </source>
</reference>
<dbReference type="Gene3D" id="3.40.50.2000">
    <property type="entry name" value="Glycogen Phosphorylase B"/>
    <property type="match status" value="2"/>
</dbReference>
<dbReference type="PANTHER" id="PTHR12526:SF638">
    <property type="entry name" value="SPORE COAT PROTEIN SA"/>
    <property type="match status" value="1"/>
</dbReference>
<dbReference type="EMBL" id="VITW01000006">
    <property type="protein sequence ID" value="TWB72465.1"/>
    <property type="molecule type" value="Genomic_DNA"/>
</dbReference>
<keyword evidence="3" id="KW-1185">Reference proteome</keyword>
<dbReference type="OrthoDB" id="9790710at2"/>
<proteinExistence type="predicted"/>
<keyword evidence="2" id="KW-0808">Transferase</keyword>
<feature type="domain" description="Glycosyltransferase subfamily 4-like N-terminal" evidence="1">
    <location>
        <begin position="11"/>
        <end position="156"/>
    </location>
</feature>
<dbReference type="AlphaFoldDB" id="A0A560ILX1"/>
<dbReference type="SUPFAM" id="SSF53756">
    <property type="entry name" value="UDP-Glycosyltransferase/glycogen phosphorylase"/>
    <property type="match status" value="1"/>
</dbReference>
<evidence type="ECO:0000313" key="2">
    <source>
        <dbReference type="EMBL" id="TWB72465.1"/>
    </source>
</evidence>
<accession>A0A560ILX1</accession>